<dbReference type="Proteomes" id="UP000043763">
    <property type="component" value="Unassembled WGS sequence"/>
</dbReference>
<dbReference type="GO" id="GO:0004540">
    <property type="term" value="F:RNA nuclease activity"/>
    <property type="evidence" value="ECO:0007669"/>
    <property type="project" value="InterPro"/>
</dbReference>
<dbReference type="Gene3D" id="3.40.50.1010">
    <property type="entry name" value="5'-nuclease"/>
    <property type="match status" value="1"/>
</dbReference>
<dbReference type="OrthoDB" id="305707at2"/>
<feature type="domain" description="NYN" evidence="1">
    <location>
        <begin position="3"/>
        <end position="151"/>
    </location>
</feature>
<protein>
    <recommendedName>
        <fullName evidence="1">NYN domain-containing protein</fullName>
    </recommendedName>
</protein>
<accession>A0A0G4K703</accession>
<organism evidence="2 3">
    <name type="scientific">Brachyspira suanatina</name>
    <dbReference type="NCBI Taxonomy" id="381802"/>
    <lineage>
        <taxon>Bacteria</taxon>
        <taxon>Pseudomonadati</taxon>
        <taxon>Spirochaetota</taxon>
        <taxon>Spirochaetia</taxon>
        <taxon>Brachyspirales</taxon>
        <taxon>Brachyspiraceae</taxon>
        <taxon>Brachyspira</taxon>
    </lineage>
</organism>
<proteinExistence type="predicted"/>
<dbReference type="AlphaFoldDB" id="A0A0G4K703"/>
<keyword evidence="3" id="KW-1185">Reference proteome</keyword>
<evidence type="ECO:0000313" key="2">
    <source>
        <dbReference type="EMBL" id="CRF33469.1"/>
    </source>
</evidence>
<dbReference type="RefSeq" id="WP_048594667.1">
    <property type="nucleotide sequence ID" value="NZ_CVLB01000001.1"/>
</dbReference>
<dbReference type="InterPro" id="IPR021139">
    <property type="entry name" value="NYN"/>
</dbReference>
<evidence type="ECO:0000313" key="3">
    <source>
        <dbReference type="Proteomes" id="UP000043763"/>
    </source>
</evidence>
<evidence type="ECO:0000259" key="1">
    <source>
        <dbReference type="Pfam" id="PF01936"/>
    </source>
</evidence>
<reference evidence="3" key="1">
    <citation type="submission" date="2015-04" db="EMBL/GenBank/DDBJ databases">
        <authorList>
            <person name="Mushtaq Mamoona"/>
        </authorList>
    </citation>
    <scope>NUCLEOTIDE SEQUENCE [LARGE SCALE GENOMIC DNA]</scope>
    <source>
        <strain evidence="3">AN4859/03</strain>
    </source>
</reference>
<dbReference type="Pfam" id="PF01936">
    <property type="entry name" value="NYN"/>
    <property type="match status" value="1"/>
</dbReference>
<name>A0A0G4K703_9SPIR</name>
<dbReference type="EMBL" id="CVLB01000001">
    <property type="protein sequence ID" value="CRF33469.1"/>
    <property type="molecule type" value="Genomic_DNA"/>
</dbReference>
<sequence length="365" mass="42750">MKRIGIYIDLENVSHLSYEVNFEQMFNNIFSFYKNNLKDKEILYSIKKAYGDAKSIKKYSKKLRDMHIDIVYSVPVNKAKNMADMISSIDAFEDFVINKKIDIVIFVSRDVDYTVVMDRLSRYGAIVGIVTVFDNSKRNIFKNSCNHIFKIEDYKLAEKHENETKKEENNIDKIEFLTFFYNRVLEIYNIQNTETVKMSISDICNKINEDFNFDKGKSAIEQTQFKKMKNVLKYLNHNGIETAINNDDFYINQINTFKNVMSKILNLTSCEISEKNFILAFKEIISNYEENAVISLANTMNEINKKFKIGNNSSAVKNTKFKKPSKFIDYIIKKDIPIELTNKGNSFMMKDKNKVLEILENIHNE</sequence>
<gene>
    <name evidence="2" type="ORF">BRSU_1463</name>
</gene>